<proteinExistence type="inferred from homology"/>
<name>A0A3Q8C9E2_9LACO</name>
<dbReference type="Gene3D" id="1.10.10.630">
    <property type="entry name" value="DnaD domain-like"/>
    <property type="match status" value="1"/>
</dbReference>
<feature type="compositionally biased region" description="Basic residues" evidence="2">
    <location>
        <begin position="283"/>
        <end position="292"/>
    </location>
</feature>
<dbReference type="EMBL" id="CP018176">
    <property type="protein sequence ID" value="AUJ29604.1"/>
    <property type="molecule type" value="Genomic_DNA"/>
</dbReference>
<comment type="similarity">
    <text evidence="1">Belongs to the DnaB/DnaD family.</text>
</comment>
<dbReference type="SUPFAM" id="SSF158499">
    <property type="entry name" value="DnaD domain-like"/>
    <property type="match status" value="1"/>
</dbReference>
<dbReference type="RefSeq" id="WP_141053186.1">
    <property type="nucleotide sequence ID" value="NZ_CP018176.1"/>
</dbReference>
<feature type="compositionally biased region" description="Basic and acidic residues" evidence="2">
    <location>
        <begin position="224"/>
        <end position="242"/>
    </location>
</feature>
<feature type="compositionally biased region" description="Basic and acidic residues" evidence="2">
    <location>
        <begin position="272"/>
        <end position="282"/>
    </location>
</feature>
<dbReference type="InterPro" id="IPR053162">
    <property type="entry name" value="DnaD"/>
</dbReference>
<evidence type="ECO:0000259" key="3">
    <source>
        <dbReference type="Pfam" id="PF07261"/>
    </source>
</evidence>
<organism evidence="4 5">
    <name type="scientific">Liquorilactobacillus hordei</name>
    <dbReference type="NCBI Taxonomy" id="468911"/>
    <lineage>
        <taxon>Bacteria</taxon>
        <taxon>Bacillati</taxon>
        <taxon>Bacillota</taxon>
        <taxon>Bacilli</taxon>
        <taxon>Lactobacillales</taxon>
        <taxon>Lactobacillaceae</taxon>
        <taxon>Liquorilactobacillus</taxon>
    </lineage>
</organism>
<dbReference type="PANTHER" id="PTHR37293">
    <property type="entry name" value="PHAGE REPLICATION PROTEIN-RELATED"/>
    <property type="match status" value="1"/>
</dbReference>
<gene>
    <name evidence="4" type="ORF">BSQ49_04960</name>
</gene>
<reference evidence="4 5" key="1">
    <citation type="submission" date="2016-11" db="EMBL/GenBank/DDBJ databases">
        <title>Interaction between Lactobacillus species and yeast in water kefir.</title>
        <authorList>
            <person name="Behr J."/>
            <person name="Xu D."/>
            <person name="Vogel R.F."/>
        </authorList>
    </citation>
    <scope>NUCLEOTIDE SEQUENCE [LARGE SCALE GENOMIC DNA]</scope>
    <source>
        <strain evidence="4 5">TMW 1.1822</strain>
    </source>
</reference>
<dbReference type="Pfam" id="PF07261">
    <property type="entry name" value="DnaB_2"/>
    <property type="match status" value="1"/>
</dbReference>
<evidence type="ECO:0000313" key="4">
    <source>
        <dbReference type="EMBL" id="AUJ29604.1"/>
    </source>
</evidence>
<feature type="domain" description="DnaB/C C-terminal" evidence="3">
    <location>
        <begin position="152"/>
        <end position="224"/>
    </location>
</feature>
<dbReference type="KEGG" id="lhw:BSQ49_04960"/>
<dbReference type="PANTHER" id="PTHR37293:SF5">
    <property type="entry name" value="DNA REPLICATION PROTEIN"/>
    <property type="match status" value="1"/>
</dbReference>
<dbReference type="NCBIfam" id="TIGR01446">
    <property type="entry name" value="DnaD_dom"/>
    <property type="match status" value="1"/>
</dbReference>
<dbReference type="AlphaFoldDB" id="A0A3Q8C9E2"/>
<feature type="region of interest" description="Disordered" evidence="2">
    <location>
        <begin position="224"/>
        <end position="292"/>
    </location>
</feature>
<sequence>MIEQPSYYAIIPANVRYDKKLPSKAPLLYGEITALCNKEGVCWASDDYFMNLYEVSKSTIQSWLKSLDENGYIDREVILKKDSKEIDKRYIRISDRVYRKTGIPYADNLENPIPKNRVDNITNNNNTSINKEVEDAPQNNESESLVSEKKSFNLWQKNWGFPNSVAQQDLHEWINDFGDELVTHAIKYALRSNVTSRGADRYLWQVFDDYKKYKITTVEQALKKEEEHQQQKSREYAAEKTKRTNYRQPIQKEKLPDWSQEGYVPEAPKSTMSDEERDELKKKLSRFRKKEI</sequence>
<dbReference type="Proteomes" id="UP000314960">
    <property type="component" value="Chromosome"/>
</dbReference>
<dbReference type="Pfam" id="PF13730">
    <property type="entry name" value="HTH_36"/>
    <property type="match status" value="1"/>
</dbReference>
<dbReference type="InterPro" id="IPR006343">
    <property type="entry name" value="DnaB/C_C"/>
</dbReference>
<evidence type="ECO:0000256" key="2">
    <source>
        <dbReference type="SAM" id="MobiDB-lite"/>
    </source>
</evidence>
<evidence type="ECO:0000313" key="5">
    <source>
        <dbReference type="Proteomes" id="UP000314960"/>
    </source>
</evidence>
<accession>A0A3Q8C9E2</accession>
<dbReference type="InterPro" id="IPR034829">
    <property type="entry name" value="DnaD-like_sf"/>
</dbReference>
<protein>
    <recommendedName>
        <fullName evidence="3">DnaB/C C-terminal domain-containing protein</fullName>
    </recommendedName>
</protein>
<evidence type="ECO:0000256" key="1">
    <source>
        <dbReference type="ARBA" id="ARBA00093462"/>
    </source>
</evidence>